<dbReference type="EMBL" id="JACGCI010000011">
    <property type="protein sequence ID" value="KAF6760787.1"/>
    <property type="molecule type" value="Genomic_DNA"/>
</dbReference>
<dbReference type="GO" id="GO:0003676">
    <property type="term" value="F:nucleic acid binding"/>
    <property type="evidence" value="ECO:0007669"/>
    <property type="project" value="InterPro"/>
</dbReference>
<dbReference type="OrthoDB" id="21643at2759"/>
<dbReference type="AlphaFoldDB" id="A0A8H6ME91"/>
<reference evidence="1 2" key="1">
    <citation type="submission" date="2020-07" db="EMBL/GenBank/DDBJ databases">
        <title>Comparative genomics of pyrophilous fungi reveals a link between fire events and developmental genes.</title>
        <authorList>
            <consortium name="DOE Joint Genome Institute"/>
            <person name="Steindorff A.S."/>
            <person name="Carver A."/>
            <person name="Calhoun S."/>
            <person name="Stillman K."/>
            <person name="Liu H."/>
            <person name="Lipzen A."/>
            <person name="Pangilinan J."/>
            <person name="Labutti K."/>
            <person name="Bruns T.D."/>
            <person name="Grigoriev I.V."/>
        </authorList>
    </citation>
    <scope>NUCLEOTIDE SEQUENCE [LARGE SCALE GENOMIC DNA]</scope>
    <source>
        <strain evidence="1 2">CBS 144469</strain>
    </source>
</reference>
<evidence type="ECO:0000313" key="1">
    <source>
        <dbReference type="EMBL" id="KAF6760787.1"/>
    </source>
</evidence>
<sequence length="115" mass="12035">MAEPAPSKPQDSKAPVTKCLHIGGLTPSITLADLNKRLATFGTMGGDISGLGKVDAVGRTKNFVHVTLKTNVGQLAKCMNVLSGSTWKGANLKLSEAKPDYTERYGPSSLPPDPA</sequence>
<evidence type="ECO:0008006" key="3">
    <source>
        <dbReference type="Google" id="ProtNLM"/>
    </source>
</evidence>
<organism evidence="1 2">
    <name type="scientific">Ephemerocybe angulata</name>
    <dbReference type="NCBI Taxonomy" id="980116"/>
    <lineage>
        <taxon>Eukaryota</taxon>
        <taxon>Fungi</taxon>
        <taxon>Dikarya</taxon>
        <taxon>Basidiomycota</taxon>
        <taxon>Agaricomycotina</taxon>
        <taxon>Agaricomycetes</taxon>
        <taxon>Agaricomycetidae</taxon>
        <taxon>Agaricales</taxon>
        <taxon>Agaricineae</taxon>
        <taxon>Psathyrellaceae</taxon>
        <taxon>Ephemerocybe</taxon>
    </lineage>
</organism>
<proteinExistence type="predicted"/>
<comment type="caution">
    <text evidence="1">The sequence shown here is derived from an EMBL/GenBank/DDBJ whole genome shotgun (WGS) entry which is preliminary data.</text>
</comment>
<evidence type="ECO:0000313" key="2">
    <source>
        <dbReference type="Proteomes" id="UP000521943"/>
    </source>
</evidence>
<dbReference type="SUPFAM" id="SSF54928">
    <property type="entry name" value="RNA-binding domain, RBD"/>
    <property type="match status" value="1"/>
</dbReference>
<dbReference type="InterPro" id="IPR035979">
    <property type="entry name" value="RBD_domain_sf"/>
</dbReference>
<protein>
    <recommendedName>
        <fullName evidence="3">RRM domain-containing protein</fullName>
    </recommendedName>
</protein>
<gene>
    <name evidence="1" type="ORF">DFP72DRAFT_1062529</name>
</gene>
<dbReference type="InterPro" id="IPR012677">
    <property type="entry name" value="Nucleotide-bd_a/b_plait_sf"/>
</dbReference>
<dbReference type="Gene3D" id="3.30.70.330">
    <property type="match status" value="1"/>
</dbReference>
<keyword evidence="2" id="KW-1185">Reference proteome</keyword>
<accession>A0A8H6ME91</accession>
<dbReference type="Proteomes" id="UP000521943">
    <property type="component" value="Unassembled WGS sequence"/>
</dbReference>
<name>A0A8H6ME91_9AGAR</name>